<organism evidence="6 7">
    <name type="scientific">Gymnopus androsaceus JB14</name>
    <dbReference type="NCBI Taxonomy" id="1447944"/>
    <lineage>
        <taxon>Eukaryota</taxon>
        <taxon>Fungi</taxon>
        <taxon>Dikarya</taxon>
        <taxon>Basidiomycota</taxon>
        <taxon>Agaricomycotina</taxon>
        <taxon>Agaricomycetes</taxon>
        <taxon>Agaricomycetidae</taxon>
        <taxon>Agaricales</taxon>
        <taxon>Marasmiineae</taxon>
        <taxon>Omphalotaceae</taxon>
        <taxon>Gymnopus</taxon>
    </lineage>
</organism>
<dbReference type="InterPro" id="IPR023211">
    <property type="entry name" value="DNA_pol_palm_dom_sf"/>
</dbReference>
<gene>
    <name evidence="6" type="ORF">BT96DRAFT_944710</name>
</gene>
<keyword evidence="7" id="KW-1185">Reference proteome</keyword>
<dbReference type="SUPFAM" id="SSF53098">
    <property type="entry name" value="Ribonuclease H-like"/>
    <property type="match status" value="1"/>
</dbReference>
<dbReference type="InterPro" id="IPR043502">
    <property type="entry name" value="DNA/RNA_pol_sf"/>
</dbReference>
<dbReference type="InterPro" id="IPR012337">
    <property type="entry name" value="RNaseH-like_sf"/>
</dbReference>
<keyword evidence="2" id="KW-0808">Transferase</keyword>
<dbReference type="Proteomes" id="UP000799118">
    <property type="component" value="Unassembled WGS sequence"/>
</dbReference>
<dbReference type="GO" id="GO:0003697">
    <property type="term" value="F:single-stranded DNA binding"/>
    <property type="evidence" value="ECO:0007669"/>
    <property type="project" value="TreeGrafter"/>
</dbReference>
<name>A0A6A4H3R4_9AGAR</name>
<dbReference type="EMBL" id="ML769598">
    <property type="protein sequence ID" value="KAE9392350.1"/>
    <property type="molecule type" value="Genomic_DNA"/>
</dbReference>
<evidence type="ECO:0000256" key="1">
    <source>
        <dbReference type="ARBA" id="ARBA00012417"/>
    </source>
</evidence>
<dbReference type="GO" id="GO:0003887">
    <property type="term" value="F:DNA-directed DNA polymerase activity"/>
    <property type="evidence" value="ECO:0007669"/>
    <property type="project" value="UniProtKB-KW"/>
</dbReference>
<evidence type="ECO:0000256" key="2">
    <source>
        <dbReference type="ARBA" id="ARBA00022679"/>
    </source>
</evidence>
<dbReference type="GO" id="GO:0006272">
    <property type="term" value="P:leading strand elongation"/>
    <property type="evidence" value="ECO:0007669"/>
    <property type="project" value="TreeGrafter"/>
</dbReference>
<dbReference type="Pfam" id="PF00136">
    <property type="entry name" value="DNA_pol_B"/>
    <property type="match status" value="1"/>
</dbReference>
<proteinExistence type="predicted"/>
<protein>
    <recommendedName>
        <fullName evidence="1">DNA-directed DNA polymerase</fullName>
        <ecNumber evidence="1">2.7.7.7</ecNumber>
    </recommendedName>
</protein>
<dbReference type="PANTHER" id="PTHR45861:SF1">
    <property type="entry name" value="DNA POLYMERASE ALPHA CATALYTIC SUBUNIT"/>
    <property type="match status" value="1"/>
</dbReference>
<accession>A0A6A4H3R4</accession>
<evidence type="ECO:0000313" key="6">
    <source>
        <dbReference type="EMBL" id="KAE9392350.1"/>
    </source>
</evidence>
<dbReference type="GO" id="GO:0006273">
    <property type="term" value="P:lagging strand elongation"/>
    <property type="evidence" value="ECO:0007669"/>
    <property type="project" value="TreeGrafter"/>
</dbReference>
<evidence type="ECO:0000256" key="3">
    <source>
        <dbReference type="ARBA" id="ARBA00022695"/>
    </source>
</evidence>
<keyword evidence="4" id="KW-0239">DNA-directed DNA polymerase</keyword>
<reference evidence="6" key="1">
    <citation type="journal article" date="2019" name="Environ. Microbiol.">
        <title>Fungal ecological strategies reflected in gene transcription - a case study of two litter decomposers.</title>
        <authorList>
            <person name="Barbi F."/>
            <person name="Kohler A."/>
            <person name="Barry K."/>
            <person name="Baskaran P."/>
            <person name="Daum C."/>
            <person name="Fauchery L."/>
            <person name="Ihrmark K."/>
            <person name="Kuo A."/>
            <person name="LaButti K."/>
            <person name="Lipzen A."/>
            <person name="Morin E."/>
            <person name="Grigoriev I.V."/>
            <person name="Henrissat B."/>
            <person name="Lindahl B."/>
            <person name="Martin F."/>
        </authorList>
    </citation>
    <scope>NUCLEOTIDE SEQUENCE</scope>
    <source>
        <strain evidence="6">JB14</strain>
    </source>
</reference>
<evidence type="ECO:0000256" key="4">
    <source>
        <dbReference type="ARBA" id="ARBA00022932"/>
    </source>
</evidence>
<dbReference type="OrthoDB" id="2402897at2759"/>
<dbReference type="InterPro" id="IPR036397">
    <property type="entry name" value="RNaseH_sf"/>
</dbReference>
<dbReference type="Gene3D" id="3.90.1600.10">
    <property type="entry name" value="Palm domain of DNA polymerase"/>
    <property type="match status" value="1"/>
</dbReference>
<dbReference type="GO" id="GO:1902975">
    <property type="term" value="P:mitotic DNA replication initiation"/>
    <property type="evidence" value="ECO:0007669"/>
    <property type="project" value="TreeGrafter"/>
</dbReference>
<dbReference type="AlphaFoldDB" id="A0A6A4H3R4"/>
<dbReference type="Gene3D" id="6.10.10.100">
    <property type="match status" value="1"/>
</dbReference>
<dbReference type="InterPro" id="IPR006134">
    <property type="entry name" value="DNA-dir_DNA_pol_B_multi_dom"/>
</dbReference>
<dbReference type="GO" id="GO:0005658">
    <property type="term" value="C:alpha DNA polymerase:primase complex"/>
    <property type="evidence" value="ECO:0007669"/>
    <property type="project" value="TreeGrafter"/>
</dbReference>
<dbReference type="SUPFAM" id="SSF56672">
    <property type="entry name" value="DNA/RNA polymerases"/>
    <property type="match status" value="1"/>
</dbReference>
<dbReference type="EC" id="2.7.7.7" evidence="1"/>
<dbReference type="GO" id="GO:0000166">
    <property type="term" value="F:nucleotide binding"/>
    <property type="evidence" value="ECO:0007669"/>
    <property type="project" value="InterPro"/>
</dbReference>
<evidence type="ECO:0000259" key="5">
    <source>
        <dbReference type="Pfam" id="PF00136"/>
    </source>
</evidence>
<dbReference type="GO" id="GO:0003688">
    <property type="term" value="F:DNA replication origin binding"/>
    <property type="evidence" value="ECO:0007669"/>
    <property type="project" value="TreeGrafter"/>
</dbReference>
<dbReference type="PANTHER" id="PTHR45861">
    <property type="entry name" value="DNA POLYMERASE ALPHA CATALYTIC SUBUNIT"/>
    <property type="match status" value="1"/>
</dbReference>
<feature type="domain" description="DNA-directed DNA polymerase family B multifunctional" evidence="5">
    <location>
        <begin position="224"/>
        <end position="280"/>
    </location>
</feature>
<dbReference type="Gene3D" id="3.30.420.10">
    <property type="entry name" value="Ribonuclease H-like superfamily/Ribonuclease H"/>
    <property type="match status" value="2"/>
</dbReference>
<keyword evidence="3" id="KW-0548">Nucleotidyltransferase</keyword>
<evidence type="ECO:0000313" key="7">
    <source>
        <dbReference type="Proteomes" id="UP000799118"/>
    </source>
</evidence>
<sequence>MGVSQLSVRVNLANVSVGHLNVSMSWRNWSSIVLPAQISSLVLFKLLSNLWIISRLVLKLLQKLMVEISIHKNDPDIIVGHDFLGASLDVLLHCGTNLKFLAGRMLCDLSSDAAKSMITLTTWSLTEMCKSQLKSDREEIDPNDMASYFDGSISNPNQLLTFVCHCELNAHYHMALAAAVQILPLMKQLANLAGNSWNKTLNGVVKTEPVEEDLDAPKDAPKGKGAKKDKYKGGLVLIPRKGLWNSYILVMDFNSLYPSIIQEYNIDFTTVEKSDVEEIDAGEGGQLDLSGDSVPQGFISLFKKEAYQRPIQKSFSRTHRTLDFRKAFLSILSMADHAPPNGPSYESARYFKVHLDYRSTNAVNGFPVHIPSFIEEIRRTLSSTTDQITNLFRGCPFLDILESIDQAHSSNLWRQGSIS</sequence>
<dbReference type="GO" id="GO:0003682">
    <property type="term" value="F:chromatin binding"/>
    <property type="evidence" value="ECO:0007669"/>
    <property type="project" value="TreeGrafter"/>
</dbReference>